<reference evidence="3" key="1">
    <citation type="journal article" date="2005" name="Nature">
        <title>The map-based sequence of the rice genome.</title>
        <authorList>
            <consortium name="International rice genome sequencing project (IRGSP)"/>
            <person name="Matsumoto T."/>
            <person name="Wu J."/>
            <person name="Kanamori H."/>
            <person name="Katayose Y."/>
            <person name="Fujisawa M."/>
            <person name="Namiki N."/>
            <person name="Mizuno H."/>
            <person name="Yamamoto K."/>
            <person name="Antonio B.A."/>
            <person name="Baba T."/>
            <person name="Sakata K."/>
            <person name="Nagamura Y."/>
            <person name="Aoki H."/>
            <person name="Arikawa K."/>
            <person name="Arita K."/>
            <person name="Bito T."/>
            <person name="Chiden Y."/>
            <person name="Fujitsuka N."/>
            <person name="Fukunaka R."/>
            <person name="Hamada M."/>
            <person name="Harada C."/>
            <person name="Hayashi A."/>
            <person name="Hijishita S."/>
            <person name="Honda M."/>
            <person name="Hosokawa S."/>
            <person name="Ichikawa Y."/>
            <person name="Idonuma A."/>
            <person name="Iijima M."/>
            <person name="Ikeda M."/>
            <person name="Ikeno M."/>
            <person name="Ito K."/>
            <person name="Ito S."/>
            <person name="Ito T."/>
            <person name="Ito Y."/>
            <person name="Ito Y."/>
            <person name="Iwabuchi A."/>
            <person name="Kamiya K."/>
            <person name="Karasawa W."/>
            <person name="Kurita K."/>
            <person name="Katagiri S."/>
            <person name="Kikuta A."/>
            <person name="Kobayashi H."/>
            <person name="Kobayashi N."/>
            <person name="Machita K."/>
            <person name="Maehara T."/>
            <person name="Masukawa M."/>
            <person name="Mizubayashi T."/>
            <person name="Mukai Y."/>
            <person name="Nagasaki H."/>
            <person name="Nagata Y."/>
            <person name="Naito S."/>
            <person name="Nakashima M."/>
            <person name="Nakama Y."/>
            <person name="Nakamichi Y."/>
            <person name="Nakamura M."/>
            <person name="Meguro A."/>
            <person name="Negishi M."/>
            <person name="Ohta I."/>
            <person name="Ohta T."/>
            <person name="Okamoto M."/>
            <person name="Ono N."/>
            <person name="Saji S."/>
            <person name="Sakaguchi M."/>
            <person name="Sakai K."/>
            <person name="Shibata M."/>
            <person name="Shimokawa T."/>
            <person name="Song J."/>
            <person name="Takazaki Y."/>
            <person name="Terasawa K."/>
            <person name="Tsugane M."/>
            <person name="Tsuji K."/>
            <person name="Ueda S."/>
            <person name="Waki K."/>
            <person name="Yamagata H."/>
            <person name="Yamamoto M."/>
            <person name="Yamamoto S."/>
            <person name="Yamane H."/>
            <person name="Yoshiki S."/>
            <person name="Yoshihara R."/>
            <person name="Yukawa K."/>
            <person name="Zhong H."/>
            <person name="Yano M."/>
            <person name="Yuan Q."/>
            <person name="Ouyang S."/>
            <person name="Liu J."/>
            <person name="Jones K.M."/>
            <person name="Gansberger K."/>
            <person name="Moffat K."/>
            <person name="Hill J."/>
            <person name="Bera J."/>
            <person name="Fadrosh D."/>
            <person name="Jin S."/>
            <person name="Johri S."/>
            <person name="Kim M."/>
            <person name="Overton L."/>
            <person name="Reardon M."/>
            <person name="Tsitrin T."/>
            <person name="Vuong H."/>
            <person name="Weaver B."/>
            <person name="Ciecko A."/>
            <person name="Tallon L."/>
            <person name="Jackson J."/>
            <person name="Pai G."/>
            <person name="Aken S.V."/>
            <person name="Utterback T."/>
            <person name="Reidmuller S."/>
            <person name="Feldblyum T."/>
            <person name="Hsiao J."/>
            <person name="Zismann V."/>
            <person name="Iobst S."/>
            <person name="de Vazeille A.R."/>
            <person name="Buell C.R."/>
            <person name="Ying K."/>
            <person name="Li Y."/>
            <person name="Lu T."/>
            <person name="Huang Y."/>
            <person name="Zhao Q."/>
            <person name="Feng Q."/>
            <person name="Zhang L."/>
            <person name="Zhu J."/>
            <person name="Weng Q."/>
            <person name="Mu J."/>
            <person name="Lu Y."/>
            <person name="Fan D."/>
            <person name="Liu Y."/>
            <person name="Guan J."/>
            <person name="Zhang Y."/>
            <person name="Yu S."/>
            <person name="Liu X."/>
            <person name="Zhang Y."/>
            <person name="Hong G."/>
            <person name="Han B."/>
            <person name="Choisne N."/>
            <person name="Demange N."/>
            <person name="Orjeda G."/>
            <person name="Samain S."/>
            <person name="Cattolico L."/>
            <person name="Pelletier E."/>
            <person name="Couloux A."/>
            <person name="Segurens B."/>
            <person name="Wincker P."/>
            <person name="D'Hont A."/>
            <person name="Scarpelli C."/>
            <person name="Weissenbach J."/>
            <person name="Salanoubat M."/>
            <person name="Quetier F."/>
            <person name="Yu Y."/>
            <person name="Kim H.R."/>
            <person name="Rambo T."/>
            <person name="Currie J."/>
            <person name="Collura K."/>
            <person name="Luo M."/>
            <person name="Yang T."/>
            <person name="Ammiraju J.S.S."/>
            <person name="Engler F."/>
            <person name="Soderlund C."/>
            <person name="Wing R.A."/>
            <person name="Palmer L.E."/>
            <person name="de la Bastide M."/>
            <person name="Spiegel L."/>
            <person name="Nascimento L."/>
            <person name="Zutavern T."/>
            <person name="O'Shaughnessy A."/>
            <person name="Dike S."/>
            <person name="Dedhia N."/>
            <person name="Preston R."/>
            <person name="Balija V."/>
            <person name="McCombie W.R."/>
            <person name="Chow T."/>
            <person name="Chen H."/>
            <person name="Chung M."/>
            <person name="Chen C."/>
            <person name="Shaw J."/>
            <person name="Wu H."/>
            <person name="Hsiao K."/>
            <person name="Chao Y."/>
            <person name="Chu M."/>
            <person name="Cheng C."/>
            <person name="Hour A."/>
            <person name="Lee P."/>
            <person name="Lin S."/>
            <person name="Lin Y."/>
            <person name="Liou J."/>
            <person name="Liu S."/>
            <person name="Hsing Y."/>
            <person name="Raghuvanshi S."/>
            <person name="Mohanty A."/>
            <person name="Bharti A.K."/>
            <person name="Gaur A."/>
            <person name="Gupta V."/>
            <person name="Kumar D."/>
            <person name="Ravi V."/>
            <person name="Vij S."/>
            <person name="Kapur A."/>
            <person name="Khurana P."/>
            <person name="Khurana P."/>
            <person name="Khurana J.P."/>
            <person name="Tyagi A.K."/>
            <person name="Gaikwad K."/>
            <person name="Singh A."/>
            <person name="Dalal V."/>
            <person name="Srivastava S."/>
            <person name="Dixit A."/>
            <person name="Pal A.K."/>
            <person name="Ghazi I.A."/>
            <person name="Yadav M."/>
            <person name="Pandit A."/>
            <person name="Bhargava A."/>
            <person name="Sureshbabu K."/>
            <person name="Batra K."/>
            <person name="Sharma T.R."/>
            <person name="Mohapatra T."/>
            <person name="Singh N.K."/>
            <person name="Messing J."/>
            <person name="Nelson A.B."/>
            <person name="Fuks G."/>
            <person name="Kavchok S."/>
            <person name="Keizer G."/>
            <person name="Linton E."/>
            <person name="Llaca V."/>
            <person name="Song R."/>
            <person name="Tanyolac B."/>
            <person name="Young S."/>
            <person name="Ho-Il K."/>
            <person name="Hahn J.H."/>
            <person name="Sangsakoo G."/>
            <person name="Vanavichit A."/>
            <person name="de Mattos Luiz.A.T."/>
            <person name="Zimmer P.D."/>
            <person name="Malone G."/>
            <person name="Dellagostin O."/>
            <person name="de Oliveira A.C."/>
            <person name="Bevan M."/>
            <person name="Bancroft I."/>
            <person name="Minx P."/>
            <person name="Cordum H."/>
            <person name="Wilson R."/>
            <person name="Cheng Z."/>
            <person name="Jin W."/>
            <person name="Jiang J."/>
            <person name="Leong S.A."/>
            <person name="Iwama H."/>
            <person name="Gojobori T."/>
            <person name="Itoh T."/>
            <person name="Niimura Y."/>
            <person name="Fujii Y."/>
            <person name="Habara T."/>
            <person name="Sakai H."/>
            <person name="Sato Y."/>
            <person name="Wilson G."/>
            <person name="Kumar K."/>
            <person name="McCouch S."/>
            <person name="Juretic N."/>
            <person name="Hoen D."/>
            <person name="Wright S."/>
            <person name="Bruskiewich R."/>
            <person name="Bureau T."/>
            <person name="Miyao A."/>
            <person name="Hirochika H."/>
            <person name="Nishikawa T."/>
            <person name="Kadowaki K."/>
            <person name="Sugiura M."/>
            <person name="Burr B."/>
            <person name="Sasaki T."/>
        </authorList>
    </citation>
    <scope>NUCLEOTIDE SEQUENCE [LARGE SCALE GENOMIC DNA]</scope>
    <source>
        <strain evidence="3">cv. Nipponbare</strain>
    </source>
</reference>
<dbReference type="AlphaFoldDB" id="A0A0P0XSP5"/>
<dbReference type="EMBL" id="AP014966">
    <property type="protein sequence ID" value="BAT09972.1"/>
    <property type="molecule type" value="Genomic_DNA"/>
</dbReference>
<accession>A0A0P0XSP5</accession>
<evidence type="ECO:0000313" key="2">
    <source>
        <dbReference type="EMBL" id="BAT09972.1"/>
    </source>
</evidence>
<dbReference type="PaxDb" id="39947-A0A0P0XSP5"/>
<dbReference type="Proteomes" id="UP000059680">
    <property type="component" value="Chromosome 10"/>
</dbReference>
<name>A0A0P0XSP5_ORYSJ</name>
<dbReference type="InParanoid" id="A0A0P0XSP5"/>
<protein>
    <submittedName>
        <fullName evidence="2">Os10g0159466 protein</fullName>
    </submittedName>
</protein>
<sequence>MEVVDPLQEPREGSSSDDDFVPPHRRTHNTFLGRIDATGLGPALGGRHGFWFGGGFSTAVVARTRFACVPSAAPRSGGGDAS</sequence>
<keyword evidence="3" id="KW-1185">Reference proteome</keyword>
<gene>
    <name evidence="2" type="ordered locus">Os10g0159466</name>
    <name evidence="2" type="ORF">OSNPB_100159466</name>
</gene>
<reference evidence="2 3" key="2">
    <citation type="journal article" date="2013" name="Plant Cell Physiol.">
        <title>Rice Annotation Project Database (RAP-DB): an integrative and interactive database for rice genomics.</title>
        <authorList>
            <person name="Sakai H."/>
            <person name="Lee S.S."/>
            <person name="Tanaka T."/>
            <person name="Numa H."/>
            <person name="Kim J."/>
            <person name="Kawahara Y."/>
            <person name="Wakimoto H."/>
            <person name="Yang C.C."/>
            <person name="Iwamoto M."/>
            <person name="Abe T."/>
            <person name="Yamada Y."/>
            <person name="Muto A."/>
            <person name="Inokuchi H."/>
            <person name="Ikemura T."/>
            <person name="Matsumoto T."/>
            <person name="Sasaki T."/>
            <person name="Itoh T."/>
        </authorList>
    </citation>
    <scope>NUCLEOTIDE SEQUENCE [LARGE SCALE GENOMIC DNA]</scope>
    <source>
        <strain evidence="3">cv. Nipponbare</strain>
    </source>
</reference>
<reference evidence="2 3" key="3">
    <citation type="journal article" date="2013" name="Rice">
        <title>Improvement of the Oryza sativa Nipponbare reference genome using next generation sequence and optical map data.</title>
        <authorList>
            <person name="Kawahara Y."/>
            <person name="de la Bastide M."/>
            <person name="Hamilton J.P."/>
            <person name="Kanamori H."/>
            <person name="McCombie W.R."/>
            <person name="Ouyang S."/>
            <person name="Schwartz D.C."/>
            <person name="Tanaka T."/>
            <person name="Wu J."/>
            <person name="Zhou S."/>
            <person name="Childs K.L."/>
            <person name="Davidson R.M."/>
            <person name="Lin H."/>
            <person name="Quesada-Ocampo L."/>
            <person name="Vaillancourt B."/>
            <person name="Sakai H."/>
            <person name="Lee S.S."/>
            <person name="Kim J."/>
            <person name="Numa H."/>
            <person name="Itoh T."/>
            <person name="Buell C.R."/>
            <person name="Matsumoto T."/>
        </authorList>
    </citation>
    <scope>NUCLEOTIDE SEQUENCE [LARGE SCALE GENOMIC DNA]</scope>
    <source>
        <strain evidence="3">cv. Nipponbare</strain>
    </source>
</reference>
<evidence type="ECO:0000256" key="1">
    <source>
        <dbReference type="SAM" id="MobiDB-lite"/>
    </source>
</evidence>
<evidence type="ECO:0000313" key="3">
    <source>
        <dbReference type="Proteomes" id="UP000059680"/>
    </source>
</evidence>
<proteinExistence type="predicted"/>
<feature type="region of interest" description="Disordered" evidence="1">
    <location>
        <begin position="1"/>
        <end position="27"/>
    </location>
</feature>
<organism evidence="2 3">
    <name type="scientific">Oryza sativa subsp. japonica</name>
    <name type="common">Rice</name>
    <dbReference type="NCBI Taxonomy" id="39947"/>
    <lineage>
        <taxon>Eukaryota</taxon>
        <taxon>Viridiplantae</taxon>
        <taxon>Streptophyta</taxon>
        <taxon>Embryophyta</taxon>
        <taxon>Tracheophyta</taxon>
        <taxon>Spermatophyta</taxon>
        <taxon>Magnoliopsida</taxon>
        <taxon>Liliopsida</taxon>
        <taxon>Poales</taxon>
        <taxon>Poaceae</taxon>
        <taxon>BOP clade</taxon>
        <taxon>Oryzoideae</taxon>
        <taxon>Oryzeae</taxon>
        <taxon>Oryzinae</taxon>
        <taxon>Oryza</taxon>
        <taxon>Oryza sativa</taxon>
    </lineage>
</organism>